<feature type="domain" description="Solute-binding protein family 5" evidence="6">
    <location>
        <begin position="81"/>
        <end position="452"/>
    </location>
</feature>
<dbReference type="Gene3D" id="3.10.105.10">
    <property type="entry name" value="Dipeptide-binding Protein, Domain 3"/>
    <property type="match status" value="1"/>
</dbReference>
<dbReference type="PANTHER" id="PTHR30290:SF9">
    <property type="entry name" value="OLIGOPEPTIDE-BINDING PROTEIN APPA"/>
    <property type="match status" value="1"/>
</dbReference>
<name>A0A0N9IA81_9PSEU</name>
<proteinExistence type="inferred from homology"/>
<dbReference type="PANTHER" id="PTHR30290">
    <property type="entry name" value="PERIPLASMIC BINDING COMPONENT OF ABC TRANSPORTER"/>
    <property type="match status" value="1"/>
</dbReference>
<evidence type="ECO:0000259" key="6">
    <source>
        <dbReference type="Pfam" id="PF00496"/>
    </source>
</evidence>
<reference evidence="7 8" key="1">
    <citation type="submission" date="2015-07" db="EMBL/GenBank/DDBJ databases">
        <title>Genome sequencing of Kibdelosporangium phytohabitans.</title>
        <authorList>
            <person name="Qin S."/>
            <person name="Xing K."/>
        </authorList>
    </citation>
    <scope>NUCLEOTIDE SEQUENCE [LARGE SCALE GENOMIC DNA]</scope>
    <source>
        <strain evidence="7 8">KLBMP1111</strain>
    </source>
</reference>
<evidence type="ECO:0000313" key="8">
    <source>
        <dbReference type="Proteomes" id="UP000063699"/>
    </source>
</evidence>
<keyword evidence="8" id="KW-1185">Reference proteome</keyword>
<dbReference type="GO" id="GO:0015833">
    <property type="term" value="P:peptide transport"/>
    <property type="evidence" value="ECO:0007669"/>
    <property type="project" value="TreeGrafter"/>
</dbReference>
<dbReference type="STRING" id="860235.AOZ06_35905"/>
<dbReference type="GO" id="GO:1904680">
    <property type="term" value="F:peptide transmembrane transporter activity"/>
    <property type="evidence" value="ECO:0007669"/>
    <property type="project" value="TreeGrafter"/>
</dbReference>
<evidence type="ECO:0000256" key="4">
    <source>
        <dbReference type="SAM" id="MobiDB-lite"/>
    </source>
</evidence>
<sequence>MSSRLTAALLVLALAAAGCSQPGNASAPGTGGPPKDGGTLTIGIAFSPDCLDPQQTGVNAALNVTRQLVDSLTDQDPKTGEIKPWLAESWKVNETATIFTFTLGKGATFADGTPVDAAAVKTNFEQIVKLGAKSQLGAGYLAGLKQVTAVDERTVQVDFAQPSTQFLQATSTMSLGLLSPKVYQSTTPERRCQGDGLVGSGPFTFGEFRQNQQVVITKRKGYGWGSSLWSRRGEAYLDKVVYRIIPEPGVRTGALRSGQVDAITDVQPQDEGQFGDNARFSRPVRPNPGIPFNLTANTSRPVLADEKVRQAVQKAVNRQEVVDTVLTPNYRPATSVLAATTPLYEDLSATLAHDPDGARKLLDEAGWAPGADGIRVRGGQRLTAEVLFSTNFNQNQTALELIQQQLRKVGFDLKLKLTTPGESTQLQQSGNFDFTWFNLTRSDPDVLRVVYHTKARNIAKLPAAAGTDTALGEQSAATDPARRKAAVAAAQREITEQAYVIPVFELTQVWAAAPKVHGFGFEASSRLQLHDAWVS</sequence>
<feature type="signal peptide" evidence="5">
    <location>
        <begin position="1"/>
        <end position="25"/>
    </location>
</feature>
<evidence type="ECO:0000256" key="2">
    <source>
        <dbReference type="ARBA" id="ARBA00022448"/>
    </source>
</evidence>
<dbReference type="Proteomes" id="UP000063699">
    <property type="component" value="Chromosome"/>
</dbReference>
<dbReference type="OrthoDB" id="9046151at2"/>
<dbReference type="RefSeq" id="WP_054293441.1">
    <property type="nucleotide sequence ID" value="NZ_CP012752.1"/>
</dbReference>
<feature type="chain" id="PRO_5039408812" evidence="5">
    <location>
        <begin position="26"/>
        <end position="535"/>
    </location>
</feature>
<dbReference type="Pfam" id="PF00496">
    <property type="entry name" value="SBP_bac_5"/>
    <property type="match status" value="1"/>
</dbReference>
<dbReference type="InterPro" id="IPR039424">
    <property type="entry name" value="SBP_5"/>
</dbReference>
<protein>
    <submittedName>
        <fullName evidence="7">ABC transporter substrate-binding protein</fullName>
    </submittedName>
</protein>
<dbReference type="PROSITE" id="PS51257">
    <property type="entry name" value="PROKAR_LIPOPROTEIN"/>
    <property type="match status" value="1"/>
</dbReference>
<dbReference type="KEGG" id="kphy:AOZ06_35905"/>
<dbReference type="AlphaFoldDB" id="A0A0N9IA81"/>
<accession>A0A0N9IA81</accession>
<comment type="similarity">
    <text evidence="1">Belongs to the bacterial solute-binding protein 5 family.</text>
</comment>
<dbReference type="GO" id="GO:0042597">
    <property type="term" value="C:periplasmic space"/>
    <property type="evidence" value="ECO:0007669"/>
    <property type="project" value="UniProtKB-ARBA"/>
</dbReference>
<dbReference type="CDD" id="cd08492">
    <property type="entry name" value="PBP2_NikA_DppA_OppA_like_15"/>
    <property type="match status" value="1"/>
</dbReference>
<evidence type="ECO:0000256" key="3">
    <source>
        <dbReference type="ARBA" id="ARBA00022729"/>
    </source>
</evidence>
<dbReference type="PIRSF" id="PIRSF002741">
    <property type="entry name" value="MppA"/>
    <property type="match status" value="1"/>
</dbReference>
<organism evidence="7 8">
    <name type="scientific">Kibdelosporangium phytohabitans</name>
    <dbReference type="NCBI Taxonomy" id="860235"/>
    <lineage>
        <taxon>Bacteria</taxon>
        <taxon>Bacillati</taxon>
        <taxon>Actinomycetota</taxon>
        <taxon>Actinomycetes</taxon>
        <taxon>Pseudonocardiales</taxon>
        <taxon>Pseudonocardiaceae</taxon>
        <taxon>Kibdelosporangium</taxon>
    </lineage>
</organism>
<evidence type="ECO:0000313" key="7">
    <source>
        <dbReference type="EMBL" id="ALG11540.1"/>
    </source>
</evidence>
<dbReference type="InterPro" id="IPR030678">
    <property type="entry name" value="Peptide/Ni-bd"/>
</dbReference>
<evidence type="ECO:0000256" key="5">
    <source>
        <dbReference type="SAM" id="SignalP"/>
    </source>
</evidence>
<dbReference type="GO" id="GO:0043190">
    <property type="term" value="C:ATP-binding cassette (ABC) transporter complex"/>
    <property type="evidence" value="ECO:0007669"/>
    <property type="project" value="InterPro"/>
</dbReference>
<dbReference type="SUPFAM" id="SSF53850">
    <property type="entry name" value="Periplasmic binding protein-like II"/>
    <property type="match status" value="1"/>
</dbReference>
<keyword evidence="2" id="KW-0813">Transport</keyword>
<dbReference type="EMBL" id="CP012752">
    <property type="protein sequence ID" value="ALG11540.1"/>
    <property type="molecule type" value="Genomic_DNA"/>
</dbReference>
<feature type="region of interest" description="Disordered" evidence="4">
    <location>
        <begin position="268"/>
        <end position="289"/>
    </location>
</feature>
<keyword evidence="3 5" id="KW-0732">Signal</keyword>
<evidence type="ECO:0000256" key="1">
    <source>
        <dbReference type="ARBA" id="ARBA00005695"/>
    </source>
</evidence>
<gene>
    <name evidence="7" type="ORF">AOZ06_35905</name>
</gene>
<dbReference type="InterPro" id="IPR000914">
    <property type="entry name" value="SBP_5_dom"/>
</dbReference>
<dbReference type="Gene3D" id="3.40.190.10">
    <property type="entry name" value="Periplasmic binding protein-like II"/>
    <property type="match status" value="1"/>
</dbReference>